<reference evidence="1 2" key="1">
    <citation type="submission" date="2024-01" db="EMBL/GenBank/DDBJ databases">
        <title>The genomes of 5 underutilized Papilionoideae crops provide insights into root nodulation and disease resistanc.</title>
        <authorList>
            <person name="Jiang F."/>
        </authorList>
    </citation>
    <scope>NUCLEOTIDE SEQUENCE [LARGE SCALE GENOMIC DNA]</scope>
    <source>
        <strain evidence="1">LVBAO_FW01</strain>
        <tissue evidence="1">Leaves</tissue>
    </source>
</reference>
<proteinExistence type="predicted"/>
<keyword evidence="2" id="KW-1185">Reference proteome</keyword>
<accession>A0AAN9LSS5</accession>
<organism evidence="1 2">
    <name type="scientific">Canavalia gladiata</name>
    <name type="common">Sword bean</name>
    <name type="synonym">Dolichos gladiatus</name>
    <dbReference type="NCBI Taxonomy" id="3824"/>
    <lineage>
        <taxon>Eukaryota</taxon>
        <taxon>Viridiplantae</taxon>
        <taxon>Streptophyta</taxon>
        <taxon>Embryophyta</taxon>
        <taxon>Tracheophyta</taxon>
        <taxon>Spermatophyta</taxon>
        <taxon>Magnoliopsida</taxon>
        <taxon>eudicotyledons</taxon>
        <taxon>Gunneridae</taxon>
        <taxon>Pentapetalae</taxon>
        <taxon>rosids</taxon>
        <taxon>fabids</taxon>
        <taxon>Fabales</taxon>
        <taxon>Fabaceae</taxon>
        <taxon>Papilionoideae</taxon>
        <taxon>50 kb inversion clade</taxon>
        <taxon>NPAAA clade</taxon>
        <taxon>indigoferoid/millettioid clade</taxon>
        <taxon>Phaseoleae</taxon>
        <taxon>Canavalia</taxon>
    </lineage>
</organism>
<gene>
    <name evidence="1" type="ORF">VNO77_20212</name>
</gene>
<dbReference type="EMBL" id="JAYMYQ010000004">
    <property type="protein sequence ID" value="KAK7339538.1"/>
    <property type="molecule type" value="Genomic_DNA"/>
</dbReference>
<name>A0AAN9LSS5_CANGL</name>
<dbReference type="Proteomes" id="UP001367508">
    <property type="component" value="Unassembled WGS sequence"/>
</dbReference>
<protein>
    <submittedName>
        <fullName evidence="1">Uncharacterized protein</fullName>
    </submittedName>
</protein>
<evidence type="ECO:0000313" key="2">
    <source>
        <dbReference type="Proteomes" id="UP001367508"/>
    </source>
</evidence>
<dbReference type="AlphaFoldDB" id="A0AAN9LSS5"/>
<sequence>MGVPFRSPAGGPSDLQCRRRVWLAPLCMSLAKEALPENNDVRSKLGRTPDWAKVYGAWRPAPMLFTLIPDLHALYRDNQRVCWLLQGWGSSSVRHLCLLNSWTRARGRGLIMKQDWTLPSSFPCKARSHLNLRPGGVSVALRLRIHDIRGIGHECQGLRSQGSWLLEAYSGVRHDPHRMAIDRQIHSNNMHRLAWIGCIARFQEFWKSTDGSREIQSS</sequence>
<evidence type="ECO:0000313" key="1">
    <source>
        <dbReference type="EMBL" id="KAK7339538.1"/>
    </source>
</evidence>
<comment type="caution">
    <text evidence="1">The sequence shown here is derived from an EMBL/GenBank/DDBJ whole genome shotgun (WGS) entry which is preliminary data.</text>
</comment>